<reference evidence="2" key="2">
    <citation type="submission" date="2025-09" db="UniProtKB">
        <authorList>
            <consortium name="Ensembl"/>
        </authorList>
    </citation>
    <scope>IDENTIFICATION</scope>
</reference>
<evidence type="ECO:0000256" key="1">
    <source>
        <dbReference type="SAM" id="Phobius"/>
    </source>
</evidence>
<feature type="transmembrane region" description="Helical" evidence="1">
    <location>
        <begin position="31"/>
        <end position="53"/>
    </location>
</feature>
<sequence length="56" mass="6227">MSGFDSNPFEDPVDVNPFQVRNTREALRAEVWGSSAGFVLMVGIYYSQIGIFLQGI</sequence>
<name>A0A8C1LWP6_CYPCA</name>
<evidence type="ECO:0000313" key="2">
    <source>
        <dbReference type="Ensembl" id="ENSCCRP00010067119.1"/>
    </source>
</evidence>
<protein>
    <submittedName>
        <fullName evidence="2">Uncharacterized protein</fullName>
    </submittedName>
</protein>
<organism evidence="2 3">
    <name type="scientific">Cyprinus carpio</name>
    <name type="common">Common carp</name>
    <dbReference type="NCBI Taxonomy" id="7962"/>
    <lineage>
        <taxon>Eukaryota</taxon>
        <taxon>Metazoa</taxon>
        <taxon>Chordata</taxon>
        <taxon>Craniata</taxon>
        <taxon>Vertebrata</taxon>
        <taxon>Euteleostomi</taxon>
        <taxon>Actinopterygii</taxon>
        <taxon>Neopterygii</taxon>
        <taxon>Teleostei</taxon>
        <taxon>Ostariophysi</taxon>
        <taxon>Cypriniformes</taxon>
        <taxon>Cyprinidae</taxon>
        <taxon>Cyprininae</taxon>
        <taxon>Cyprinus</taxon>
    </lineage>
</organism>
<keyword evidence="3" id="KW-1185">Reference proteome</keyword>
<reference evidence="2" key="1">
    <citation type="submission" date="2025-08" db="UniProtKB">
        <authorList>
            <consortium name="Ensembl"/>
        </authorList>
    </citation>
    <scope>IDENTIFICATION</scope>
</reference>
<keyword evidence="1" id="KW-0812">Transmembrane</keyword>
<evidence type="ECO:0000313" key="3">
    <source>
        <dbReference type="Proteomes" id="UP000694427"/>
    </source>
</evidence>
<dbReference type="Ensembl" id="ENSCCRT00010074083.1">
    <property type="protein sequence ID" value="ENSCCRP00010067119.1"/>
    <property type="gene ID" value="ENSCCRG00010029024.1"/>
</dbReference>
<keyword evidence="1" id="KW-1133">Transmembrane helix</keyword>
<proteinExistence type="predicted"/>
<keyword evidence="1" id="KW-0472">Membrane</keyword>
<dbReference type="Proteomes" id="UP000694427">
    <property type="component" value="Unplaced"/>
</dbReference>
<dbReference type="AlphaFoldDB" id="A0A8C1LWP6"/>
<accession>A0A8C1LWP6</accession>